<keyword evidence="3" id="KW-1185">Reference proteome</keyword>
<dbReference type="EMBL" id="FOLS01000011">
    <property type="protein sequence ID" value="SFC85845.1"/>
    <property type="molecule type" value="Genomic_DNA"/>
</dbReference>
<accession>A0AAQ1HN51</accession>
<organism evidence="2 3">
    <name type="scientific">Pseudomonas citronellolis</name>
    <dbReference type="NCBI Taxonomy" id="53408"/>
    <lineage>
        <taxon>Bacteria</taxon>
        <taxon>Pseudomonadati</taxon>
        <taxon>Pseudomonadota</taxon>
        <taxon>Gammaproteobacteria</taxon>
        <taxon>Pseudomonadales</taxon>
        <taxon>Pseudomonadaceae</taxon>
        <taxon>Pseudomonas</taxon>
    </lineage>
</organism>
<protein>
    <submittedName>
        <fullName evidence="2">Uncharacterized protein</fullName>
    </submittedName>
</protein>
<sequence>MIPAQQLHDLDRRDAEPDKVSAGSLPWHAGQSQELLP</sequence>
<comment type="caution">
    <text evidence="2">The sequence shown here is derived from an EMBL/GenBank/DDBJ whole genome shotgun (WGS) entry which is preliminary data.</text>
</comment>
<feature type="region of interest" description="Disordered" evidence="1">
    <location>
        <begin position="1"/>
        <end position="37"/>
    </location>
</feature>
<name>A0AAQ1HN51_9PSED</name>
<reference evidence="2 3" key="1">
    <citation type="submission" date="2016-10" db="EMBL/GenBank/DDBJ databases">
        <authorList>
            <person name="Varghese N."/>
            <person name="Submissions S."/>
        </authorList>
    </citation>
    <scope>NUCLEOTIDE SEQUENCE [LARGE SCALE GENOMIC DNA]</scope>
    <source>
        <strain evidence="2 3">LMG 18378</strain>
    </source>
</reference>
<evidence type="ECO:0000256" key="1">
    <source>
        <dbReference type="SAM" id="MobiDB-lite"/>
    </source>
</evidence>
<feature type="compositionally biased region" description="Basic and acidic residues" evidence="1">
    <location>
        <begin position="8"/>
        <end position="19"/>
    </location>
</feature>
<dbReference type="AlphaFoldDB" id="A0AAQ1HN51"/>
<proteinExistence type="predicted"/>
<gene>
    <name evidence="2" type="ORF">SAMN05216577_111149</name>
</gene>
<dbReference type="Proteomes" id="UP000183385">
    <property type="component" value="Unassembled WGS sequence"/>
</dbReference>
<evidence type="ECO:0000313" key="3">
    <source>
        <dbReference type="Proteomes" id="UP000183385"/>
    </source>
</evidence>
<evidence type="ECO:0000313" key="2">
    <source>
        <dbReference type="EMBL" id="SFC85845.1"/>
    </source>
</evidence>